<dbReference type="Proteomes" id="UP001604336">
    <property type="component" value="Unassembled WGS sequence"/>
</dbReference>
<keyword evidence="2" id="KW-1185">Reference proteome</keyword>
<reference evidence="2" key="1">
    <citation type="submission" date="2024-07" db="EMBL/GenBank/DDBJ databases">
        <title>Two chromosome-level genome assemblies of Korean endemic species Abeliophyllum distichum and Forsythia ovata (Oleaceae).</title>
        <authorList>
            <person name="Jang H."/>
        </authorList>
    </citation>
    <scope>NUCLEOTIDE SEQUENCE [LARGE SCALE GENOMIC DNA]</scope>
</reference>
<accession>A0ABD1VTA3</accession>
<dbReference type="EMBL" id="JBFOLK010000001">
    <property type="protein sequence ID" value="KAL2540502.1"/>
    <property type="molecule type" value="Genomic_DNA"/>
</dbReference>
<evidence type="ECO:0000313" key="2">
    <source>
        <dbReference type="Proteomes" id="UP001604336"/>
    </source>
</evidence>
<dbReference type="AlphaFoldDB" id="A0ABD1VTA3"/>
<evidence type="ECO:0000313" key="1">
    <source>
        <dbReference type="EMBL" id="KAL2540502.1"/>
    </source>
</evidence>
<gene>
    <name evidence="1" type="ORF">Adt_01480</name>
</gene>
<name>A0ABD1VTA3_9LAMI</name>
<protein>
    <submittedName>
        <fullName evidence="1">Uncharacterized protein</fullName>
    </submittedName>
</protein>
<sequence>MRSAAIELVQKHAVKTCRYCSDVQVGPKRAYGEAMPSIQAPDGANIDHHVPPCMRGKFTMCKREFGSIHSRIVFTSWSSGWDKIRWYNVGRFLQCLDLKRKSWMFAGVSL</sequence>
<proteinExistence type="predicted"/>
<comment type="caution">
    <text evidence="1">The sequence shown here is derived from an EMBL/GenBank/DDBJ whole genome shotgun (WGS) entry which is preliminary data.</text>
</comment>
<organism evidence="1 2">
    <name type="scientific">Abeliophyllum distichum</name>
    <dbReference type="NCBI Taxonomy" id="126358"/>
    <lineage>
        <taxon>Eukaryota</taxon>
        <taxon>Viridiplantae</taxon>
        <taxon>Streptophyta</taxon>
        <taxon>Embryophyta</taxon>
        <taxon>Tracheophyta</taxon>
        <taxon>Spermatophyta</taxon>
        <taxon>Magnoliopsida</taxon>
        <taxon>eudicotyledons</taxon>
        <taxon>Gunneridae</taxon>
        <taxon>Pentapetalae</taxon>
        <taxon>asterids</taxon>
        <taxon>lamiids</taxon>
        <taxon>Lamiales</taxon>
        <taxon>Oleaceae</taxon>
        <taxon>Forsythieae</taxon>
        <taxon>Abeliophyllum</taxon>
    </lineage>
</organism>